<gene>
    <name evidence="2" type="ORF">BIV57_22505</name>
</gene>
<proteinExistence type="predicted"/>
<protein>
    <recommendedName>
        <fullName evidence="4">Secreted protein</fullName>
    </recommendedName>
</protein>
<dbReference type="AlphaFoldDB" id="A0A1J7C116"/>
<reference evidence="2 3" key="1">
    <citation type="submission" date="2016-10" db="EMBL/GenBank/DDBJ databases">
        <title>Genome sequence of Streptomyces gilvigriseus MUSC 26.</title>
        <authorList>
            <person name="Lee L.-H."/>
            <person name="Ser H.-L."/>
        </authorList>
    </citation>
    <scope>NUCLEOTIDE SEQUENCE [LARGE SCALE GENOMIC DNA]</scope>
    <source>
        <strain evidence="2 3">MUSC 26</strain>
    </source>
</reference>
<name>A0A1J7C116_9ACTN</name>
<evidence type="ECO:0008006" key="4">
    <source>
        <dbReference type="Google" id="ProtNLM"/>
    </source>
</evidence>
<keyword evidence="3" id="KW-1185">Reference proteome</keyword>
<evidence type="ECO:0000313" key="2">
    <source>
        <dbReference type="EMBL" id="OIV35260.1"/>
    </source>
</evidence>
<feature type="chain" id="PRO_5009643966" description="Secreted protein" evidence="1">
    <location>
        <begin position="27"/>
        <end position="167"/>
    </location>
</feature>
<dbReference type="EMBL" id="MLCF01000177">
    <property type="protein sequence ID" value="OIV35260.1"/>
    <property type="molecule type" value="Genomic_DNA"/>
</dbReference>
<sequence length="167" mass="18172">MPTRHTLLAALSGLLAITLNTAPAHATPAWNTGNATISGCFDGHNGPHDIIAHFRGPGGSWQLRCGDHTKGLIHIEAGHPGTDKWANQFLGCLDRIAVSGLFEQPGSSPGKTARRFTNDHGHGWFVYDNASHDIVTAYTDMPRTSTGRPDNNWALCDRPLDERHRPH</sequence>
<accession>A0A1J7C116</accession>
<evidence type="ECO:0000313" key="3">
    <source>
        <dbReference type="Proteomes" id="UP000243342"/>
    </source>
</evidence>
<evidence type="ECO:0000256" key="1">
    <source>
        <dbReference type="SAM" id="SignalP"/>
    </source>
</evidence>
<dbReference type="OrthoDB" id="5197256at2"/>
<comment type="caution">
    <text evidence="2">The sequence shown here is derived from an EMBL/GenBank/DDBJ whole genome shotgun (WGS) entry which is preliminary data.</text>
</comment>
<dbReference type="RefSeq" id="WP_071658779.1">
    <property type="nucleotide sequence ID" value="NZ_MLCF01000177.1"/>
</dbReference>
<dbReference type="Proteomes" id="UP000243342">
    <property type="component" value="Unassembled WGS sequence"/>
</dbReference>
<keyword evidence="1" id="KW-0732">Signal</keyword>
<organism evidence="2 3">
    <name type="scientific">Mangrovactinospora gilvigrisea</name>
    <dbReference type="NCBI Taxonomy" id="1428644"/>
    <lineage>
        <taxon>Bacteria</taxon>
        <taxon>Bacillati</taxon>
        <taxon>Actinomycetota</taxon>
        <taxon>Actinomycetes</taxon>
        <taxon>Kitasatosporales</taxon>
        <taxon>Streptomycetaceae</taxon>
        <taxon>Mangrovactinospora</taxon>
    </lineage>
</organism>
<feature type="signal peptide" evidence="1">
    <location>
        <begin position="1"/>
        <end position="26"/>
    </location>
</feature>